<keyword evidence="1" id="KW-0813">Transport</keyword>
<evidence type="ECO:0000313" key="5">
    <source>
        <dbReference type="EMBL" id="KAG8173165.1"/>
    </source>
</evidence>
<dbReference type="GO" id="GO:0015279">
    <property type="term" value="F:store-operated calcium channel activity"/>
    <property type="evidence" value="ECO:0007669"/>
    <property type="project" value="TreeGrafter"/>
</dbReference>
<keyword evidence="4" id="KW-0812">Transmembrane</keyword>
<dbReference type="GO" id="GO:0051480">
    <property type="term" value="P:regulation of cytosolic calcium ion concentration"/>
    <property type="evidence" value="ECO:0007669"/>
    <property type="project" value="TreeGrafter"/>
</dbReference>
<protein>
    <submittedName>
        <fullName evidence="5">Uncharacterized protein</fullName>
    </submittedName>
</protein>
<keyword evidence="3" id="KW-0407">Ion channel</keyword>
<proteinExistence type="predicted"/>
<keyword evidence="6" id="KW-1185">Reference proteome</keyword>
<organism evidence="5 6">
    <name type="scientific">Oedothorax gibbosus</name>
    <dbReference type="NCBI Taxonomy" id="931172"/>
    <lineage>
        <taxon>Eukaryota</taxon>
        <taxon>Metazoa</taxon>
        <taxon>Ecdysozoa</taxon>
        <taxon>Arthropoda</taxon>
        <taxon>Chelicerata</taxon>
        <taxon>Arachnida</taxon>
        <taxon>Araneae</taxon>
        <taxon>Araneomorphae</taxon>
        <taxon>Entelegynae</taxon>
        <taxon>Araneoidea</taxon>
        <taxon>Linyphiidae</taxon>
        <taxon>Erigoninae</taxon>
        <taxon>Oedothorax</taxon>
    </lineage>
</organism>
<keyword evidence="2" id="KW-0406">Ion transport</keyword>
<dbReference type="GO" id="GO:0070679">
    <property type="term" value="F:inositol 1,4,5 trisphosphate binding"/>
    <property type="evidence" value="ECO:0007669"/>
    <property type="project" value="TreeGrafter"/>
</dbReference>
<evidence type="ECO:0000256" key="2">
    <source>
        <dbReference type="ARBA" id="ARBA00023065"/>
    </source>
</evidence>
<dbReference type="GO" id="GO:0034703">
    <property type="term" value="C:cation channel complex"/>
    <property type="evidence" value="ECO:0007669"/>
    <property type="project" value="TreeGrafter"/>
</dbReference>
<evidence type="ECO:0000313" key="6">
    <source>
        <dbReference type="Proteomes" id="UP000827092"/>
    </source>
</evidence>
<evidence type="ECO:0000256" key="4">
    <source>
        <dbReference type="SAM" id="Phobius"/>
    </source>
</evidence>
<dbReference type="PANTHER" id="PTHR10117">
    <property type="entry name" value="TRANSIENT RECEPTOR POTENTIAL CHANNEL"/>
    <property type="match status" value="1"/>
</dbReference>
<keyword evidence="4" id="KW-0472">Membrane</keyword>
<evidence type="ECO:0000256" key="1">
    <source>
        <dbReference type="ARBA" id="ARBA00022448"/>
    </source>
</evidence>
<dbReference type="EMBL" id="JAFNEN010002019">
    <property type="protein sequence ID" value="KAG8173165.1"/>
    <property type="molecule type" value="Genomic_DNA"/>
</dbReference>
<dbReference type="GO" id="GO:0005886">
    <property type="term" value="C:plasma membrane"/>
    <property type="evidence" value="ECO:0007669"/>
    <property type="project" value="TreeGrafter"/>
</dbReference>
<keyword evidence="4" id="KW-1133">Transmembrane helix</keyword>
<dbReference type="PANTHER" id="PTHR10117:SF54">
    <property type="entry name" value="TRANSIENT RECEPTOR POTENTIAL-GAMMA PROTEIN"/>
    <property type="match status" value="1"/>
</dbReference>
<dbReference type="Proteomes" id="UP000827092">
    <property type="component" value="Unassembled WGS sequence"/>
</dbReference>
<name>A0AAV6TP64_9ARAC</name>
<comment type="caution">
    <text evidence="5">The sequence shown here is derived from an EMBL/GenBank/DDBJ whole genome shotgun (WGS) entry which is preliminary data.</text>
</comment>
<reference evidence="5 6" key="1">
    <citation type="journal article" date="2022" name="Nat. Ecol. Evol.">
        <title>A masculinizing supergene underlies an exaggerated male reproductive morph in a spider.</title>
        <authorList>
            <person name="Hendrickx F."/>
            <person name="De Corte Z."/>
            <person name="Sonet G."/>
            <person name="Van Belleghem S.M."/>
            <person name="Kostlbacher S."/>
            <person name="Vangestel C."/>
        </authorList>
    </citation>
    <scope>NUCLEOTIDE SEQUENCE [LARGE SCALE GENOMIC DNA]</scope>
    <source>
        <strain evidence="5">W744_W776</strain>
    </source>
</reference>
<feature type="transmembrane region" description="Helical" evidence="4">
    <location>
        <begin position="90"/>
        <end position="108"/>
    </location>
</feature>
<gene>
    <name evidence="5" type="ORF">JTE90_015628</name>
</gene>
<feature type="transmembrane region" description="Helical" evidence="4">
    <location>
        <begin position="56"/>
        <end position="78"/>
    </location>
</feature>
<accession>A0AAV6TP64</accession>
<dbReference type="InterPro" id="IPR002153">
    <property type="entry name" value="TRPC_channel"/>
</dbReference>
<sequence length="136" mass="15373">MVKCSSSTCVQVRHDHGTGVCSDFILCIASYAEVLEDRQHKRKVLERKFWRGDDAVLVHEALFSVVIVLAFGKLAYFCQQSSRLGPLQVSMSRMVLHIAYFLAFSLLHCSDSDVCVLRRHEAEDKDGNTRTPAIQK</sequence>
<dbReference type="AlphaFoldDB" id="A0AAV6TP64"/>
<evidence type="ECO:0000256" key="3">
    <source>
        <dbReference type="ARBA" id="ARBA00023303"/>
    </source>
</evidence>